<comment type="function">
    <text evidence="4">May play the central regulatory role in sporulation. It may be an element of the effector pathway responsible for the activation of sporulation genes in response to nutritional stress. Spo0A may act in concert with spo0H (a sigma factor) to control the expression of some genes that are critical to the sporulation process.</text>
</comment>
<dbReference type="GO" id="GO:0003700">
    <property type="term" value="F:DNA-binding transcription factor activity"/>
    <property type="evidence" value="ECO:0007669"/>
    <property type="project" value="InterPro"/>
</dbReference>
<proteinExistence type="predicted"/>
<keyword evidence="2 5" id="KW-0597">Phosphoprotein</keyword>
<evidence type="ECO:0000256" key="1">
    <source>
        <dbReference type="ARBA" id="ARBA00018672"/>
    </source>
</evidence>
<dbReference type="PANTHER" id="PTHR44591:SF3">
    <property type="entry name" value="RESPONSE REGULATORY DOMAIN-CONTAINING PROTEIN"/>
    <property type="match status" value="1"/>
</dbReference>
<dbReference type="PANTHER" id="PTHR44591">
    <property type="entry name" value="STRESS RESPONSE REGULATOR PROTEIN 1"/>
    <property type="match status" value="1"/>
</dbReference>
<dbReference type="InterPro" id="IPR001789">
    <property type="entry name" value="Sig_transdc_resp-reg_receiver"/>
</dbReference>
<dbReference type="Pfam" id="PF08769">
    <property type="entry name" value="Spo0A_C"/>
    <property type="match status" value="1"/>
</dbReference>
<dbReference type="AlphaFoldDB" id="A0A252F6D4"/>
<dbReference type="Proteomes" id="UP000194903">
    <property type="component" value="Unassembled WGS sequence"/>
</dbReference>
<dbReference type="GO" id="GO:0042173">
    <property type="term" value="P:regulation of sporulation resulting in formation of a cellular spore"/>
    <property type="evidence" value="ECO:0007669"/>
    <property type="project" value="InterPro"/>
</dbReference>
<evidence type="ECO:0000256" key="5">
    <source>
        <dbReference type="PROSITE-ProRule" id="PRU00169"/>
    </source>
</evidence>
<dbReference type="PROSITE" id="PS50110">
    <property type="entry name" value="RESPONSE_REGULATORY"/>
    <property type="match status" value="1"/>
</dbReference>
<comment type="caution">
    <text evidence="7">The sequence shown here is derived from an EMBL/GenBank/DDBJ whole genome shotgun (WGS) entry which is preliminary data.</text>
</comment>
<protein>
    <recommendedName>
        <fullName evidence="1">Stage 0 sporulation protein A homolog</fullName>
    </recommendedName>
</protein>
<dbReference type="SUPFAM" id="SSF52172">
    <property type="entry name" value="CheY-like"/>
    <property type="match status" value="1"/>
</dbReference>
<evidence type="ECO:0000313" key="7">
    <source>
        <dbReference type="EMBL" id="OUM21333.1"/>
    </source>
</evidence>
<evidence type="ECO:0000256" key="3">
    <source>
        <dbReference type="ARBA" id="ARBA00023125"/>
    </source>
</evidence>
<dbReference type="Pfam" id="PF00072">
    <property type="entry name" value="Response_reg"/>
    <property type="match status" value="1"/>
</dbReference>
<evidence type="ECO:0000256" key="2">
    <source>
        <dbReference type="ARBA" id="ARBA00022553"/>
    </source>
</evidence>
<dbReference type="InterPro" id="IPR014879">
    <property type="entry name" value="Spo0A_C"/>
</dbReference>
<evidence type="ECO:0000256" key="4">
    <source>
        <dbReference type="ARBA" id="ARBA00024867"/>
    </source>
</evidence>
<dbReference type="InterPro" id="IPR036388">
    <property type="entry name" value="WH-like_DNA-bd_sf"/>
</dbReference>
<dbReference type="GO" id="GO:0005737">
    <property type="term" value="C:cytoplasm"/>
    <property type="evidence" value="ECO:0007669"/>
    <property type="project" value="InterPro"/>
</dbReference>
<feature type="modified residue" description="4-aspartylphosphate" evidence="5">
    <location>
        <position position="57"/>
    </location>
</feature>
<dbReference type="OrthoDB" id="9793299at2"/>
<dbReference type="Gene3D" id="1.10.10.10">
    <property type="entry name" value="Winged helix-like DNA-binding domain superfamily/Winged helix DNA-binding domain"/>
    <property type="match status" value="1"/>
</dbReference>
<dbReference type="InterPro" id="IPR016032">
    <property type="entry name" value="Sig_transdc_resp-reg_C-effctor"/>
</dbReference>
<evidence type="ECO:0000259" key="6">
    <source>
        <dbReference type="PROSITE" id="PS50110"/>
    </source>
</evidence>
<feature type="domain" description="Response regulatory" evidence="6">
    <location>
        <begin position="6"/>
        <end position="122"/>
    </location>
</feature>
<reference evidence="7 8" key="1">
    <citation type="submission" date="2017-05" db="EMBL/GenBank/DDBJ databases">
        <title>Butyricicoccus porcorum sp. nov. a butyrate-producing bacterium from the swine intestinal tract.</title>
        <authorList>
            <person name="Trachsel J."/>
            <person name="Humphrey S."/>
            <person name="Allen H.K."/>
        </authorList>
    </citation>
    <scope>NUCLEOTIDE SEQUENCE [LARGE SCALE GENOMIC DNA]</scope>
    <source>
        <strain evidence="7">BB10</strain>
    </source>
</reference>
<dbReference type="GO" id="GO:0000160">
    <property type="term" value="P:phosphorelay signal transduction system"/>
    <property type="evidence" value="ECO:0007669"/>
    <property type="project" value="InterPro"/>
</dbReference>
<keyword evidence="3" id="KW-0238">DNA-binding</keyword>
<dbReference type="EMBL" id="NHOC01000002">
    <property type="protein sequence ID" value="OUM21333.1"/>
    <property type="molecule type" value="Genomic_DNA"/>
</dbReference>
<dbReference type="InterPro" id="IPR011006">
    <property type="entry name" value="CheY-like_superfamily"/>
</dbReference>
<dbReference type="SUPFAM" id="SSF46894">
    <property type="entry name" value="C-terminal effector domain of the bipartite response regulators"/>
    <property type="match status" value="1"/>
</dbReference>
<dbReference type="Gene3D" id="3.40.50.2300">
    <property type="match status" value="1"/>
</dbReference>
<name>A0A252F6D4_9FIRM</name>
<organism evidence="7 8">
    <name type="scientific">Butyricicoccus porcorum</name>
    <dbReference type="NCBI Taxonomy" id="1945634"/>
    <lineage>
        <taxon>Bacteria</taxon>
        <taxon>Bacillati</taxon>
        <taxon>Bacillota</taxon>
        <taxon>Clostridia</taxon>
        <taxon>Eubacteriales</taxon>
        <taxon>Butyricicoccaceae</taxon>
        <taxon>Butyricicoccus</taxon>
    </lineage>
</organism>
<dbReference type="GO" id="GO:0003677">
    <property type="term" value="F:DNA binding"/>
    <property type="evidence" value="ECO:0007669"/>
    <property type="project" value="UniProtKB-KW"/>
</dbReference>
<dbReference type="InterPro" id="IPR050595">
    <property type="entry name" value="Bact_response_regulator"/>
</dbReference>
<dbReference type="SMART" id="SM00448">
    <property type="entry name" value="REC"/>
    <property type="match status" value="1"/>
</dbReference>
<sequence>MIHITQVMIADGDTEFTHLLCRALRAAEGFAVSGIYQTATGLENIVRETNPDVLLLDLMLPDALTALRELDGLSERQRPCIFVLSSFVSAEISAECDRLGINFFLRKPVSIASLIDILSRYGAAARLSAPHASEAPTQYDIVLQIRHLLGDLQFPAHVMGYRYLRDSILMTIEDPSVADSVTKLLYPAIAKKYNTTWTSVERDMRNAVSIAWNRCGSSFPGYSFSRRPANRELILTLADRIRYELHLDLCADVPSPHDGIFS</sequence>
<gene>
    <name evidence="7" type="ORF">CBW42_01825</name>
</gene>
<dbReference type="RefSeq" id="WP_087017169.1">
    <property type="nucleotide sequence ID" value="NZ_CP178353.1"/>
</dbReference>
<accession>A0A252F6D4</accession>
<evidence type="ECO:0000313" key="8">
    <source>
        <dbReference type="Proteomes" id="UP000194903"/>
    </source>
</evidence>
<dbReference type="GO" id="GO:0005509">
    <property type="term" value="F:calcium ion binding"/>
    <property type="evidence" value="ECO:0007669"/>
    <property type="project" value="InterPro"/>
</dbReference>
<keyword evidence="8" id="KW-1185">Reference proteome</keyword>